<evidence type="ECO:0000256" key="4">
    <source>
        <dbReference type="ARBA" id="ARBA00022691"/>
    </source>
</evidence>
<dbReference type="Pfam" id="PF05724">
    <property type="entry name" value="TPMT"/>
    <property type="match status" value="1"/>
</dbReference>
<dbReference type="CDD" id="cd02440">
    <property type="entry name" value="AdoMet_MTases"/>
    <property type="match status" value="1"/>
</dbReference>
<dbReference type="SUPFAM" id="SSF53335">
    <property type="entry name" value="S-adenosyl-L-methionine-dependent methyltransferases"/>
    <property type="match status" value="1"/>
</dbReference>
<evidence type="ECO:0000313" key="5">
    <source>
        <dbReference type="EMBL" id="TWU47052.1"/>
    </source>
</evidence>
<protein>
    <submittedName>
        <fullName evidence="5">Tellurite resistance protein TehB</fullName>
    </submittedName>
</protein>
<dbReference type="GO" id="GO:0032259">
    <property type="term" value="P:methylation"/>
    <property type="evidence" value="ECO:0007669"/>
    <property type="project" value="UniProtKB-KW"/>
</dbReference>
<dbReference type="GO" id="GO:0008757">
    <property type="term" value="F:S-adenosylmethionine-dependent methyltransferase activity"/>
    <property type="evidence" value="ECO:0007669"/>
    <property type="project" value="InterPro"/>
</dbReference>
<dbReference type="RefSeq" id="WP_146537450.1">
    <property type="nucleotide sequence ID" value="NZ_SJPX01000006.1"/>
</dbReference>
<dbReference type="PANTHER" id="PTHR32183">
    <property type="match status" value="1"/>
</dbReference>
<dbReference type="InterPro" id="IPR029063">
    <property type="entry name" value="SAM-dependent_MTases_sf"/>
</dbReference>
<name>A0A5C6EDE4_9BACT</name>
<sequence>MESSISSTRRCGACCRDHGQLSNADWQHRYDNAMTGWDRGRPSPILSRWVESGDLQPCEILVPGCGRGHEVIAFAEAGFTVTAVDFADAAVQSLEKELDRRGLQANVVQTDVFAFCQSKSFDAIYEQTSLCAIDPSQWETYQQLMACWLRPGGKLFACFMQSDKAGGPPFTCDISAMRRLFEEPTWQWPDDPVAAAERVEHPSGMHELAYILTRKESEQ</sequence>
<evidence type="ECO:0000256" key="3">
    <source>
        <dbReference type="ARBA" id="ARBA00022679"/>
    </source>
</evidence>
<dbReference type="InterPro" id="IPR008854">
    <property type="entry name" value="TPMT"/>
</dbReference>
<dbReference type="PANTHER" id="PTHR32183:SF6">
    <property type="entry name" value="CYSTEINE SULFINATE DESULFINASE_CYSTEINE DESULFURASE AND RELATED ENZYMES"/>
    <property type="match status" value="1"/>
</dbReference>
<keyword evidence="2" id="KW-0489">Methyltransferase</keyword>
<evidence type="ECO:0000256" key="2">
    <source>
        <dbReference type="ARBA" id="ARBA00022603"/>
    </source>
</evidence>
<dbReference type="Proteomes" id="UP000317977">
    <property type="component" value="Unassembled WGS sequence"/>
</dbReference>
<dbReference type="Gene3D" id="3.40.50.150">
    <property type="entry name" value="Vaccinia Virus protein VP39"/>
    <property type="match status" value="1"/>
</dbReference>
<evidence type="ECO:0000313" key="6">
    <source>
        <dbReference type="Proteomes" id="UP000317977"/>
    </source>
</evidence>
<accession>A0A5C6EDE4</accession>
<keyword evidence="6" id="KW-1185">Reference proteome</keyword>
<keyword evidence="4" id="KW-0949">S-adenosyl-L-methionine</keyword>
<keyword evidence="3" id="KW-0808">Transferase</keyword>
<proteinExistence type="predicted"/>
<dbReference type="EMBL" id="SJPX01000006">
    <property type="protein sequence ID" value="TWU47052.1"/>
    <property type="molecule type" value="Genomic_DNA"/>
</dbReference>
<organism evidence="5 6">
    <name type="scientific">Rubripirellula reticaptiva</name>
    <dbReference type="NCBI Taxonomy" id="2528013"/>
    <lineage>
        <taxon>Bacteria</taxon>
        <taxon>Pseudomonadati</taxon>
        <taxon>Planctomycetota</taxon>
        <taxon>Planctomycetia</taxon>
        <taxon>Pirellulales</taxon>
        <taxon>Pirellulaceae</taxon>
        <taxon>Rubripirellula</taxon>
    </lineage>
</organism>
<keyword evidence="1" id="KW-0597">Phosphoprotein</keyword>
<dbReference type="PROSITE" id="PS51585">
    <property type="entry name" value="SAM_MT_TPMT"/>
    <property type="match status" value="1"/>
</dbReference>
<evidence type="ECO:0000256" key="1">
    <source>
        <dbReference type="ARBA" id="ARBA00022553"/>
    </source>
</evidence>
<reference evidence="5 6" key="1">
    <citation type="submission" date="2019-02" db="EMBL/GenBank/DDBJ databases">
        <title>Deep-cultivation of Planctomycetes and their phenomic and genomic characterization uncovers novel biology.</title>
        <authorList>
            <person name="Wiegand S."/>
            <person name="Jogler M."/>
            <person name="Boedeker C."/>
            <person name="Pinto D."/>
            <person name="Vollmers J."/>
            <person name="Rivas-Marin E."/>
            <person name="Kohn T."/>
            <person name="Peeters S.H."/>
            <person name="Heuer A."/>
            <person name="Rast P."/>
            <person name="Oberbeckmann S."/>
            <person name="Bunk B."/>
            <person name="Jeske O."/>
            <person name="Meyerdierks A."/>
            <person name="Storesund J.E."/>
            <person name="Kallscheuer N."/>
            <person name="Luecker S."/>
            <person name="Lage O.M."/>
            <person name="Pohl T."/>
            <person name="Merkel B.J."/>
            <person name="Hornburger P."/>
            <person name="Mueller R.-W."/>
            <person name="Bruemmer F."/>
            <person name="Labrenz M."/>
            <person name="Spormann A.M."/>
            <person name="Op Den Camp H."/>
            <person name="Overmann J."/>
            <person name="Amann R."/>
            <person name="Jetten M.S.M."/>
            <person name="Mascher T."/>
            <person name="Medema M.H."/>
            <person name="Devos D.P."/>
            <person name="Kaster A.-K."/>
            <person name="Ovreas L."/>
            <person name="Rohde M."/>
            <person name="Galperin M.Y."/>
            <person name="Jogler C."/>
        </authorList>
    </citation>
    <scope>NUCLEOTIDE SEQUENCE [LARGE SCALE GENOMIC DNA]</scope>
    <source>
        <strain evidence="5 6">Poly59</strain>
    </source>
</reference>
<dbReference type="AlphaFoldDB" id="A0A5C6EDE4"/>
<dbReference type="OrthoDB" id="9804312at2"/>
<gene>
    <name evidence="5" type="ORF">Poly59_60260</name>
</gene>
<comment type="caution">
    <text evidence="5">The sequence shown here is derived from an EMBL/GenBank/DDBJ whole genome shotgun (WGS) entry which is preliminary data.</text>
</comment>